<evidence type="ECO:0000313" key="2">
    <source>
        <dbReference type="Proteomes" id="UP001165289"/>
    </source>
</evidence>
<accession>A0AAV7JVW0</accession>
<reference evidence="1 2" key="1">
    <citation type="journal article" date="2023" name="BMC Biol.">
        <title>The compact genome of the sponge Oopsacas minuta (Hexactinellida) is lacking key metazoan core genes.</title>
        <authorList>
            <person name="Santini S."/>
            <person name="Schenkelaars Q."/>
            <person name="Jourda C."/>
            <person name="Duchesne M."/>
            <person name="Belahbib H."/>
            <person name="Rocher C."/>
            <person name="Selva M."/>
            <person name="Riesgo A."/>
            <person name="Vervoort M."/>
            <person name="Leys S.P."/>
            <person name="Kodjabachian L."/>
            <person name="Le Bivic A."/>
            <person name="Borchiellini C."/>
            <person name="Claverie J.M."/>
            <person name="Renard E."/>
        </authorList>
    </citation>
    <scope>NUCLEOTIDE SEQUENCE [LARGE SCALE GENOMIC DNA]</scope>
    <source>
        <strain evidence="1">SPO-2</strain>
    </source>
</reference>
<evidence type="ECO:0000313" key="1">
    <source>
        <dbReference type="EMBL" id="KAI6652774.1"/>
    </source>
</evidence>
<name>A0AAV7JVW0_9METZ</name>
<dbReference type="Proteomes" id="UP001165289">
    <property type="component" value="Unassembled WGS sequence"/>
</dbReference>
<sequence length="505" mass="58480">MGNNLSNSGEVVYCGLFTQFQVKSSMRYSQMVEDESLDILSEHWKLTSDELSREIRSFAKVEINSLATEKYVCVIVIPYFGNLAGREVYFYVFKNNTIEIHLGRDNKLQLFDPLLCTKDFKLRCLEFTYDSRLQSVHTHDGEKIVQRDPCRLSFLCERTILLNLETIPIMNLPYNLSYSLTSSGYLDLTIYTWPNYEEKNKIISLRVKRNILVKELEWMICHKLPHMSPQLIKLYHNCRHLTSEKTVDIDTLKIDCVIKLSQEVACTVHTSPVVALVIMFAGRGSYQINMHLSSQLQELDKKIRELCDIPNKSFLYIPSVMPSSDLKLCLNLNVQGSLNLLDPESRAFPLVGHKYNFSADELYSKLPVYKWPIEELGIIEQLGITVFEITGPTIPIIFRQCYTLCDATTIENVNNERKSATAVSVNYQWSLDTLFLYINMISGFPGIQGISCKDYYTDINNYESNTKILEKFEFFQEVVRNIRKRRALKVIPQIIYSFKSQSKEF</sequence>
<proteinExistence type="predicted"/>
<organism evidence="1 2">
    <name type="scientific">Oopsacas minuta</name>
    <dbReference type="NCBI Taxonomy" id="111878"/>
    <lineage>
        <taxon>Eukaryota</taxon>
        <taxon>Metazoa</taxon>
        <taxon>Porifera</taxon>
        <taxon>Hexactinellida</taxon>
        <taxon>Hexasterophora</taxon>
        <taxon>Lyssacinosida</taxon>
        <taxon>Leucopsacidae</taxon>
        <taxon>Oopsacas</taxon>
    </lineage>
</organism>
<comment type="caution">
    <text evidence="1">The sequence shown here is derived from an EMBL/GenBank/DDBJ whole genome shotgun (WGS) entry which is preliminary data.</text>
</comment>
<gene>
    <name evidence="1" type="ORF">LOD99_4160</name>
</gene>
<dbReference type="EMBL" id="JAKMXF010000297">
    <property type="protein sequence ID" value="KAI6652774.1"/>
    <property type="molecule type" value="Genomic_DNA"/>
</dbReference>
<dbReference type="AlphaFoldDB" id="A0AAV7JVW0"/>
<protein>
    <submittedName>
        <fullName evidence="1">Uncharacterized protein</fullName>
    </submittedName>
</protein>
<keyword evidence="2" id="KW-1185">Reference proteome</keyword>